<dbReference type="Proteomes" id="UP001595530">
    <property type="component" value="Unassembled WGS sequence"/>
</dbReference>
<comment type="caution">
    <text evidence="2">The sequence shown here is derived from an EMBL/GenBank/DDBJ whole genome shotgun (WGS) entry which is preliminary data.</text>
</comment>
<dbReference type="Pfam" id="PF06213">
    <property type="entry name" value="CobT"/>
    <property type="match status" value="1"/>
</dbReference>
<evidence type="ECO:0000259" key="1">
    <source>
        <dbReference type="Pfam" id="PF11775"/>
    </source>
</evidence>
<dbReference type="Gene3D" id="3.40.50.410">
    <property type="entry name" value="von Willebrand factor, type A domain"/>
    <property type="match status" value="1"/>
</dbReference>
<accession>A0ABV7EXV5</accession>
<dbReference type="SUPFAM" id="SSF53300">
    <property type="entry name" value="vWA-like"/>
    <property type="match status" value="1"/>
</dbReference>
<dbReference type="PANTHER" id="PTHR41248">
    <property type="entry name" value="NORD PROTEIN"/>
    <property type="match status" value="1"/>
</dbReference>
<evidence type="ECO:0000313" key="3">
    <source>
        <dbReference type="Proteomes" id="UP001595530"/>
    </source>
</evidence>
<gene>
    <name evidence="2" type="ORF">ACFOFO_02210</name>
</gene>
<dbReference type="InterPro" id="IPR036465">
    <property type="entry name" value="vWFA_dom_sf"/>
</dbReference>
<dbReference type="PANTHER" id="PTHR41248:SF1">
    <property type="entry name" value="NORD PROTEIN"/>
    <property type="match status" value="1"/>
</dbReference>
<dbReference type="InterPro" id="IPR025861">
    <property type="entry name" value="CobT_VWA_dom"/>
</dbReference>
<dbReference type="PIRSF" id="PIRSF031715">
    <property type="entry name" value="Cob_chel_CobT"/>
    <property type="match status" value="1"/>
</dbReference>
<evidence type="ECO:0000313" key="2">
    <source>
        <dbReference type="EMBL" id="MFC3106784.1"/>
    </source>
</evidence>
<name>A0ABV7EXV5_9BURK</name>
<dbReference type="Pfam" id="PF11775">
    <property type="entry name" value="CobT_C"/>
    <property type="match status" value="1"/>
</dbReference>
<reference evidence="3" key="1">
    <citation type="journal article" date="2019" name="Int. J. Syst. Evol. Microbiol.">
        <title>The Global Catalogue of Microorganisms (GCM) 10K type strain sequencing project: providing services to taxonomists for standard genome sequencing and annotation.</title>
        <authorList>
            <consortium name="The Broad Institute Genomics Platform"/>
            <consortium name="The Broad Institute Genome Sequencing Center for Infectious Disease"/>
            <person name="Wu L."/>
            <person name="Ma J."/>
        </authorList>
    </citation>
    <scope>NUCLEOTIDE SEQUENCE [LARGE SCALE GENOMIC DNA]</scope>
    <source>
        <strain evidence="3">KCTC 42986</strain>
    </source>
</reference>
<feature type="domain" description="Cobalamin biosynthesis protein CobT VWA" evidence="1">
    <location>
        <begin position="353"/>
        <end position="567"/>
    </location>
</feature>
<protein>
    <submittedName>
        <fullName evidence="2">Cobalt chelatase</fullName>
    </submittedName>
</protein>
<dbReference type="InterPro" id="IPR051928">
    <property type="entry name" value="NorD/CobT"/>
</dbReference>
<keyword evidence="3" id="KW-1185">Reference proteome</keyword>
<organism evidence="2 3">
    <name type="scientific">Undibacterium arcticum</name>
    <dbReference type="NCBI Taxonomy" id="1762892"/>
    <lineage>
        <taxon>Bacteria</taxon>
        <taxon>Pseudomonadati</taxon>
        <taxon>Pseudomonadota</taxon>
        <taxon>Betaproteobacteria</taxon>
        <taxon>Burkholderiales</taxon>
        <taxon>Oxalobacteraceae</taxon>
        <taxon>Undibacterium</taxon>
    </lineage>
</organism>
<dbReference type="EMBL" id="JBHRTP010000006">
    <property type="protein sequence ID" value="MFC3106784.1"/>
    <property type="molecule type" value="Genomic_DNA"/>
</dbReference>
<dbReference type="InterPro" id="IPR006538">
    <property type="entry name" value="CobT"/>
</dbReference>
<sequence length="573" mass="64350">MSTAHDRTRQQQKVEDLCAAIIRALSGEADVHYRGQRLHKGQRQFPVHAPHLQPDPEQDDFSSFRGTADSIALRLQYTDPVLHRQFCPTDPVERLVFELLEQLRVETMVPQTMPGMTQNLHHRFSAWSHAFHQSGLTDSASGILLYTVFQICWSRLTGQPVLEKTEDLIESTRAAIAPMLGKDLLGIRRNCGDQSAYARHARSIAGIVGEMIRSADTEQGDNQKSSEGDDAKSAFRLLLHFDSDESDTIAVAATGQSKVLDDAEHGYAVFSTQYDRQAEAGSLVRKALLREYRDRIDHRISELGINIPRLARRLMILLAVPQRDGWSFGEEDGYIDGRRLAQLITSPAERRLFRQEQHKPDADCLVSFLVDCSGSMKTHAESITILIDVMVRALEQAGVSSEVLGFTTGAWNGGRVQRDWMRARSPKNPGRLNELLHMVFKSADQTWRRARPDITALLKADLYREGIDGEAVDWACRRLQLRNEKRRILVVISDGCPMDSATNLANDEFYLANHLKQVVARQEHRGEVEICGLGVGLDLSTYYSRSLATDLPHSLNNALLLEIAQLIGARGRQ</sequence>
<proteinExistence type="predicted"/>
<dbReference type="RefSeq" id="WP_390330716.1">
    <property type="nucleotide sequence ID" value="NZ_JBHRTP010000006.1"/>
</dbReference>